<keyword evidence="4" id="KW-1185">Reference proteome</keyword>
<dbReference type="EMBL" id="CP119075">
    <property type="protein sequence ID" value="WED65447.1"/>
    <property type="molecule type" value="Genomic_DNA"/>
</dbReference>
<gene>
    <name evidence="3" type="ORF">PXH66_01115</name>
</gene>
<dbReference type="Proteomes" id="UP001218638">
    <property type="component" value="Chromosome"/>
</dbReference>
<reference evidence="3" key="1">
    <citation type="submission" date="2023-03" db="EMBL/GenBank/DDBJ databases">
        <title>Lomoglobus Profundus gen. nov., sp. nov., a novel member of the phylum Verrucomicrobia, isolated from deep-marine sediment of South China Sea.</title>
        <authorList>
            <person name="Ahmad T."/>
            <person name="Ishaq S.E."/>
            <person name="Wang F."/>
        </authorList>
    </citation>
    <scope>NUCLEOTIDE SEQUENCE</scope>
    <source>
        <strain evidence="3">LMO-M01</strain>
    </source>
</reference>
<dbReference type="Pfam" id="PF23981">
    <property type="entry name" value="DUF7305"/>
    <property type="match status" value="1"/>
</dbReference>
<keyword evidence="1" id="KW-0812">Transmembrane</keyword>
<evidence type="ECO:0000256" key="1">
    <source>
        <dbReference type="SAM" id="Phobius"/>
    </source>
</evidence>
<evidence type="ECO:0000313" key="3">
    <source>
        <dbReference type="EMBL" id="WED65447.1"/>
    </source>
</evidence>
<evidence type="ECO:0000259" key="2">
    <source>
        <dbReference type="Pfam" id="PF23981"/>
    </source>
</evidence>
<accession>A0AAF0CII5</accession>
<keyword evidence="1" id="KW-1133">Transmembrane helix</keyword>
<dbReference type="KEGG" id="slom:PXH66_01115"/>
<dbReference type="AlphaFoldDB" id="A0AAF0CII5"/>
<sequence length="474" mass="48833">MRPNGSFATDHDRRANRGGVLLAALIFVAVIALTLTSYLTLSHSTATISHRSVYLTAAYDLAETGLEHGLWSLNQANTGNAAAWDGWTTSGSTATRKFDGFAYSGNVTGYVKVLVENYNGSPPTVVARSVIQLADGSEVEKWLRIGITTRTLFSYGLLARETIVASGGAWFDSWISDPDNDPTTPAVPWSSGVALDNSRMATVSGALPSVSIGSSDVYGVVSVGAGSSAGLAMSWGGQVGPRGMAISGPYNVAPGALATNFTAAFEDVEPPTGGTVRVPYILPRSVSGPPWYLSSETMGAPGVATSYQLNSLKVEGAATLTIEGDVTLYLPPDSIETIRVAASGKIVLASDATLTIYTPGDIDISGAGITNPAAPVALQIWSTRNGVSGQSIRLTGSGALNALIYAPDADLTLPGSTDFAGSAIVKSATLTGSGAYHYDESLKNFGSGGSLKISSYSELNSPVDRAPYAAIGGP</sequence>
<proteinExistence type="predicted"/>
<feature type="transmembrane region" description="Helical" evidence="1">
    <location>
        <begin position="20"/>
        <end position="41"/>
    </location>
</feature>
<name>A0AAF0CII5_9BACT</name>
<dbReference type="InterPro" id="IPR055729">
    <property type="entry name" value="DUF7305"/>
</dbReference>
<dbReference type="RefSeq" id="WP_330929396.1">
    <property type="nucleotide sequence ID" value="NZ_CP119075.1"/>
</dbReference>
<organism evidence="3 4">
    <name type="scientific">Synoicihabitans lomoniglobus</name>
    <dbReference type="NCBI Taxonomy" id="2909285"/>
    <lineage>
        <taxon>Bacteria</taxon>
        <taxon>Pseudomonadati</taxon>
        <taxon>Verrucomicrobiota</taxon>
        <taxon>Opitutia</taxon>
        <taxon>Opitutales</taxon>
        <taxon>Opitutaceae</taxon>
        <taxon>Synoicihabitans</taxon>
    </lineage>
</organism>
<protein>
    <recommendedName>
        <fullName evidence="2">DUF7305 domain-containing protein</fullName>
    </recommendedName>
</protein>
<keyword evidence="1" id="KW-0472">Membrane</keyword>
<evidence type="ECO:0000313" key="4">
    <source>
        <dbReference type="Proteomes" id="UP001218638"/>
    </source>
</evidence>
<feature type="domain" description="DUF7305" evidence="2">
    <location>
        <begin position="309"/>
        <end position="445"/>
    </location>
</feature>